<reference evidence="3" key="1">
    <citation type="submission" date="2020-06" db="EMBL/GenBank/DDBJ databases">
        <title>WGS assembly of Ceratodon purpureus strain R40.</title>
        <authorList>
            <person name="Carey S.B."/>
            <person name="Jenkins J."/>
            <person name="Shu S."/>
            <person name="Lovell J.T."/>
            <person name="Sreedasyam A."/>
            <person name="Maumus F."/>
            <person name="Tiley G.P."/>
            <person name="Fernandez-Pozo N."/>
            <person name="Barry K."/>
            <person name="Chen C."/>
            <person name="Wang M."/>
            <person name="Lipzen A."/>
            <person name="Daum C."/>
            <person name="Saski C.A."/>
            <person name="Payton A.C."/>
            <person name="Mcbreen J.C."/>
            <person name="Conrad R.E."/>
            <person name="Kollar L.M."/>
            <person name="Olsson S."/>
            <person name="Huttunen S."/>
            <person name="Landis J.B."/>
            <person name="Wickett N.J."/>
            <person name="Johnson M.G."/>
            <person name="Rensing S.A."/>
            <person name="Grimwood J."/>
            <person name="Schmutz J."/>
            <person name="Mcdaniel S.F."/>
        </authorList>
    </citation>
    <scope>NUCLEOTIDE SEQUENCE</scope>
    <source>
        <strain evidence="3">R40</strain>
    </source>
</reference>
<sequence>MEEEDGVPHNRGSAMGNDTLALNYSQKAGVDAGSVDLVGRLKTLSSGRKKLMTKYFDLEEVESGPLLSEYFAVSLAFVALGAMIREANVRMRRKDIDNTDGVSPKLQRMALDSMLKSAMERLRGLAHRTQSLEEKVRDRSYMEAAFQFERLEFLKRISGLEATITKQEVTIAKYEATIAKYEASIAKSVEAEAVWRREKEDLAKHIGDVDAQRGYFFKKMAEAEGSLADMQRLRMEDGKANAKLVEIYAGREQSWKSERIKLRHEIELLKEKLSRLQPQSQMKSPRSFDAAAEALRMRNLKRRAKEMVREKVVSEREFAALVAVEQNSKSEVDSRSPKESSVPADERKDSEGDMHELSAAQNQEMEAELAIILKRVGALKRRGASGGKLDELLNEAKGKPKLKRLGSLDQAPKGMIVDDTFLPLSEANNMKDVEIDKEDAKDIWQAIEVQEGKSVQRRNGFVDEVASEREPVRIGFVGSSSPNTLESNTSQRPPEGLTVADCDRAPLRMSVLDSTEFIQEKPKPNTPEKSSSPRTPDWLTVVENDRDLESDTVNRNFASEPTMFLEESLNPDDGGWEEFLKEKPSSPGNNIIERESWEELIEEKPNTPESSNSERDGWEEFIQEKLDTLENNISERTPEGLAVADHDRTPESVAVNNKLTSDQTAETLNLNEGGWEESVDYENGQEQDFKGYSITCVQPGSPEKLPVVSPVHDPVDHGLDGLILFEDDIKSEILVGSDQLEEAHSQLSSGFQGQTEASAQEIDQMSAELGNPGEIPGASPAHDPVEHSVVDSLEPPGDVVEKEIDTSNPVSTSFTLDSGHVDSNDHKDELSRADTIEGEIDGVSDNDLSSSVPSDGQNLEIAQDDLNNSTQQLSPGQTSPQLSPGQTSPQLSPGRTSPQLSPGVKSPQLSPGRTIIAGLELGHQESNGGD</sequence>
<accession>A0A8T0GP94</accession>
<dbReference type="EMBL" id="CM026431">
    <property type="protein sequence ID" value="KAG0559538.1"/>
    <property type="molecule type" value="Genomic_DNA"/>
</dbReference>
<feature type="compositionally biased region" description="Polar residues" evidence="2">
    <location>
        <begin position="478"/>
        <end position="492"/>
    </location>
</feature>
<dbReference type="SUPFAM" id="SSF90257">
    <property type="entry name" value="Myosin rod fragments"/>
    <property type="match status" value="1"/>
</dbReference>
<feature type="compositionally biased region" description="Polar residues" evidence="2">
    <location>
        <begin position="806"/>
        <end position="816"/>
    </location>
</feature>
<protein>
    <submittedName>
        <fullName evidence="3">Uncharacterized protein</fullName>
    </submittedName>
</protein>
<feature type="compositionally biased region" description="Polar residues" evidence="2">
    <location>
        <begin position="745"/>
        <end position="763"/>
    </location>
</feature>
<feature type="region of interest" description="Disordered" evidence="2">
    <location>
        <begin position="324"/>
        <end position="356"/>
    </location>
</feature>
<feature type="coiled-coil region" evidence="1">
    <location>
        <begin position="290"/>
        <end position="317"/>
    </location>
</feature>
<evidence type="ECO:0000256" key="2">
    <source>
        <dbReference type="SAM" id="MobiDB-lite"/>
    </source>
</evidence>
<evidence type="ECO:0000313" key="4">
    <source>
        <dbReference type="Proteomes" id="UP000822688"/>
    </source>
</evidence>
<feature type="compositionally biased region" description="Basic and acidic residues" evidence="2">
    <location>
        <begin position="819"/>
        <end position="835"/>
    </location>
</feature>
<keyword evidence="1" id="KW-0175">Coiled coil</keyword>
<evidence type="ECO:0000313" key="3">
    <source>
        <dbReference type="EMBL" id="KAG0559538.1"/>
    </source>
</evidence>
<organism evidence="3 4">
    <name type="scientific">Ceratodon purpureus</name>
    <name type="common">Fire moss</name>
    <name type="synonym">Dicranum purpureum</name>
    <dbReference type="NCBI Taxonomy" id="3225"/>
    <lineage>
        <taxon>Eukaryota</taxon>
        <taxon>Viridiplantae</taxon>
        <taxon>Streptophyta</taxon>
        <taxon>Embryophyta</taxon>
        <taxon>Bryophyta</taxon>
        <taxon>Bryophytina</taxon>
        <taxon>Bryopsida</taxon>
        <taxon>Dicranidae</taxon>
        <taxon>Pseudoditrichales</taxon>
        <taxon>Ditrichaceae</taxon>
        <taxon>Ceratodon</taxon>
    </lineage>
</organism>
<dbReference type="Proteomes" id="UP000822688">
    <property type="component" value="Chromosome 10"/>
</dbReference>
<dbReference type="AlphaFoldDB" id="A0A8T0GP94"/>
<comment type="caution">
    <text evidence="3">The sequence shown here is derived from an EMBL/GenBank/DDBJ whole genome shotgun (WGS) entry which is preliminary data.</text>
</comment>
<gene>
    <name evidence="3" type="ORF">KC19_10G112600</name>
</gene>
<proteinExistence type="predicted"/>
<name>A0A8T0GP94_CERPU</name>
<feature type="region of interest" description="Disordered" evidence="2">
    <location>
        <begin position="476"/>
        <end position="591"/>
    </location>
</feature>
<feature type="region of interest" description="Disordered" evidence="2">
    <location>
        <begin position="745"/>
        <end position="930"/>
    </location>
</feature>
<evidence type="ECO:0000256" key="1">
    <source>
        <dbReference type="SAM" id="Coils"/>
    </source>
</evidence>
<keyword evidence="4" id="KW-1185">Reference proteome</keyword>
<feature type="compositionally biased region" description="Basic and acidic residues" evidence="2">
    <location>
        <begin position="328"/>
        <end position="356"/>
    </location>
</feature>
<feature type="compositionally biased region" description="Polar residues" evidence="2">
    <location>
        <begin position="865"/>
        <end position="900"/>
    </location>
</feature>
<dbReference type="PANTHER" id="PTHR47747:SF2">
    <property type="entry name" value="RIBONUCLEASE P PROTEIN SUBUNIT P38-LIKE PROTEIN"/>
    <property type="match status" value="1"/>
</dbReference>
<dbReference type="PANTHER" id="PTHR47747">
    <property type="entry name" value="RIBONUCLEASE P PROTEIN SUBUNIT P38-LIKE PROTEIN"/>
    <property type="match status" value="1"/>
</dbReference>
<feature type="compositionally biased region" description="Polar residues" evidence="2">
    <location>
        <begin position="846"/>
        <end position="857"/>
    </location>
</feature>